<evidence type="ECO:0000313" key="2">
    <source>
        <dbReference type="EMBL" id="SCY25191.1"/>
    </source>
</evidence>
<feature type="region of interest" description="Disordered" evidence="1">
    <location>
        <begin position="1"/>
        <end position="68"/>
    </location>
</feature>
<name>A0A1G5EEK6_9GAMM</name>
<feature type="compositionally biased region" description="Basic and acidic residues" evidence="1">
    <location>
        <begin position="31"/>
        <end position="51"/>
    </location>
</feature>
<accession>A0A1G5EEK6</accession>
<dbReference type="OrthoDB" id="5296580at2"/>
<dbReference type="InterPro" id="IPR007446">
    <property type="entry name" value="PilP"/>
</dbReference>
<dbReference type="AlphaFoldDB" id="A0A1G5EEK6"/>
<protein>
    <submittedName>
        <fullName evidence="2">Type IV pilus assembly protein PilP</fullName>
    </submittedName>
</protein>
<dbReference type="Gene3D" id="2.30.30.830">
    <property type="match status" value="1"/>
</dbReference>
<keyword evidence="3" id="KW-1185">Reference proteome</keyword>
<dbReference type="Pfam" id="PF04351">
    <property type="entry name" value="PilP"/>
    <property type="match status" value="1"/>
</dbReference>
<dbReference type="RefSeq" id="WP_054964952.1">
    <property type="nucleotide sequence ID" value="NZ_FMUN01000004.1"/>
</dbReference>
<sequence>MVEKPPPPPDEEEAAKPLPDPVEPTDVAFQEPKRSPFEPFHQEREPRERRSQGPQPDTDRQPGPLEDFDLGTLEIVGTMKVPGEGWQAYVRAPDGIVHTVTVGDYMGKQYGEVREIGPDSLTLRELVSRGQGRWEPRKRTVEIESRGG</sequence>
<dbReference type="Proteomes" id="UP000183104">
    <property type="component" value="Unassembled WGS sequence"/>
</dbReference>
<organism evidence="2 3">
    <name type="scientific">Thiohalorhabdus denitrificans</name>
    <dbReference type="NCBI Taxonomy" id="381306"/>
    <lineage>
        <taxon>Bacteria</taxon>
        <taxon>Pseudomonadati</taxon>
        <taxon>Pseudomonadota</taxon>
        <taxon>Gammaproteobacteria</taxon>
        <taxon>Thiohalorhabdales</taxon>
        <taxon>Thiohalorhabdaceae</taxon>
        <taxon>Thiohalorhabdus</taxon>
    </lineage>
</organism>
<evidence type="ECO:0000256" key="1">
    <source>
        <dbReference type="SAM" id="MobiDB-lite"/>
    </source>
</evidence>
<evidence type="ECO:0000313" key="3">
    <source>
        <dbReference type="Proteomes" id="UP000183104"/>
    </source>
</evidence>
<dbReference type="EMBL" id="FMUN01000004">
    <property type="protein sequence ID" value="SCY25191.1"/>
    <property type="molecule type" value="Genomic_DNA"/>
</dbReference>
<gene>
    <name evidence="2" type="ORF">SAMN05661077_1592</name>
</gene>
<proteinExistence type="predicted"/>
<reference evidence="3" key="1">
    <citation type="submission" date="2016-10" db="EMBL/GenBank/DDBJ databases">
        <authorList>
            <person name="Varghese N."/>
        </authorList>
    </citation>
    <scope>NUCLEOTIDE SEQUENCE [LARGE SCALE GENOMIC DNA]</scope>
    <source>
        <strain evidence="3">HL 19</strain>
    </source>
</reference>